<evidence type="ECO:0000256" key="1">
    <source>
        <dbReference type="ARBA" id="ARBA00022741"/>
    </source>
</evidence>
<dbReference type="Pfam" id="PF10609">
    <property type="entry name" value="ParA"/>
    <property type="match status" value="1"/>
</dbReference>
<gene>
    <name evidence="3" type="ORF">KV110_23870</name>
</gene>
<evidence type="ECO:0000313" key="3">
    <source>
        <dbReference type="EMBL" id="QXN88630.1"/>
    </source>
</evidence>
<dbReference type="RefSeq" id="WP_218469513.1">
    <property type="nucleotide sequence ID" value="NZ_BAABJN010000013.1"/>
</dbReference>
<evidence type="ECO:0000256" key="2">
    <source>
        <dbReference type="ARBA" id="ARBA00022840"/>
    </source>
</evidence>
<dbReference type="GO" id="GO:0005524">
    <property type="term" value="F:ATP binding"/>
    <property type="evidence" value="ECO:0007669"/>
    <property type="project" value="UniProtKB-KW"/>
</dbReference>
<organism evidence="3 4">
    <name type="scientific">Nocardia iowensis</name>
    <dbReference type="NCBI Taxonomy" id="204891"/>
    <lineage>
        <taxon>Bacteria</taxon>
        <taxon>Bacillati</taxon>
        <taxon>Actinomycetota</taxon>
        <taxon>Actinomycetes</taxon>
        <taxon>Mycobacteriales</taxon>
        <taxon>Nocardiaceae</taxon>
        <taxon>Nocardia</taxon>
    </lineage>
</organism>
<keyword evidence="1" id="KW-0547">Nucleotide-binding</keyword>
<dbReference type="Proteomes" id="UP000694257">
    <property type="component" value="Chromosome"/>
</dbReference>
<reference evidence="3 4" key="1">
    <citation type="submission" date="2021-07" db="EMBL/GenBank/DDBJ databases">
        <title>Whole Genome Sequence of Nocardia Iowensis.</title>
        <authorList>
            <person name="Lamm A."/>
            <person name="Collins-Fairclough A.M."/>
            <person name="Bunk B."/>
            <person name="Sproer C."/>
        </authorList>
    </citation>
    <scope>NUCLEOTIDE SEQUENCE [LARGE SCALE GENOMIC DNA]</scope>
    <source>
        <strain evidence="3 4">NRRL 5646</strain>
    </source>
</reference>
<dbReference type="PANTHER" id="PTHR42961">
    <property type="entry name" value="IRON-SULFUR PROTEIN NUBPL"/>
    <property type="match status" value="1"/>
</dbReference>
<keyword evidence="2 3" id="KW-0067">ATP-binding</keyword>
<dbReference type="InterPro" id="IPR033756">
    <property type="entry name" value="YlxH/NBP35"/>
</dbReference>
<sequence length="249" mass="26293">MTPPISATPIVAVASGKGGVGKSSIALALARALTASGVRVGLVDADLSGPDIPRMVGFRRDVPTASLRIADFGPHRSDLEAIEVDGMQIASAGFLMAGTQAFSVGERFADMLLTRLITRTQWNSRDILIVDLPPGTTSIGNALRIADRLAVILVVTPAEVSHLDSHRLTTVLNHLKVPVLGGIENMAYLSCPSCAHHIELHPPTPADRTIWNRGISKLASLPYRPGAAPTVTDLAPVTTTVRDYLSGDD</sequence>
<accession>A0ABX8RGA4</accession>
<keyword evidence="4" id="KW-1185">Reference proteome</keyword>
<dbReference type="EMBL" id="CP078145">
    <property type="protein sequence ID" value="QXN88630.1"/>
    <property type="molecule type" value="Genomic_DNA"/>
</dbReference>
<protein>
    <submittedName>
        <fullName evidence="3">Mrp/NBP35 family ATP-binding protein</fullName>
    </submittedName>
</protein>
<dbReference type="InterPro" id="IPR044304">
    <property type="entry name" value="NUBPL-like"/>
</dbReference>
<proteinExistence type="predicted"/>
<dbReference type="PANTHER" id="PTHR42961:SF2">
    <property type="entry name" value="IRON-SULFUR PROTEIN NUBPL"/>
    <property type="match status" value="1"/>
</dbReference>
<evidence type="ECO:0000313" key="4">
    <source>
        <dbReference type="Proteomes" id="UP000694257"/>
    </source>
</evidence>
<name>A0ABX8RGA4_NOCIO</name>